<accession>A0A382ZLX2</accession>
<feature type="non-terminal residue" evidence="1">
    <location>
        <position position="55"/>
    </location>
</feature>
<dbReference type="AlphaFoldDB" id="A0A382ZLX2"/>
<evidence type="ECO:0008006" key="2">
    <source>
        <dbReference type="Google" id="ProtNLM"/>
    </source>
</evidence>
<dbReference type="EMBL" id="UINC01184988">
    <property type="protein sequence ID" value="SVD96474.1"/>
    <property type="molecule type" value="Genomic_DNA"/>
</dbReference>
<dbReference type="InterPro" id="IPR036249">
    <property type="entry name" value="Thioredoxin-like_sf"/>
</dbReference>
<gene>
    <name evidence="1" type="ORF">METZ01_LOCUS449328</name>
</gene>
<sequence>MRFKYNMLFLMCFVTNLLFVSSVTASPSLGTSAPQFKGIDSNGNEVSLSDFQGKI</sequence>
<proteinExistence type="predicted"/>
<evidence type="ECO:0000313" key="1">
    <source>
        <dbReference type="EMBL" id="SVD96474.1"/>
    </source>
</evidence>
<reference evidence="1" key="1">
    <citation type="submission" date="2018-05" db="EMBL/GenBank/DDBJ databases">
        <authorList>
            <person name="Lanie J.A."/>
            <person name="Ng W.-L."/>
            <person name="Kazmierczak K.M."/>
            <person name="Andrzejewski T.M."/>
            <person name="Davidsen T.M."/>
            <person name="Wayne K.J."/>
            <person name="Tettelin H."/>
            <person name="Glass J.I."/>
            <person name="Rusch D."/>
            <person name="Podicherti R."/>
            <person name="Tsui H.-C.T."/>
            <person name="Winkler M.E."/>
        </authorList>
    </citation>
    <scope>NUCLEOTIDE SEQUENCE</scope>
</reference>
<name>A0A382ZLX2_9ZZZZ</name>
<protein>
    <recommendedName>
        <fullName evidence="2">Alkyl hydroperoxide reductase subunit C/ Thiol specific antioxidant domain-containing protein</fullName>
    </recommendedName>
</protein>
<organism evidence="1">
    <name type="scientific">marine metagenome</name>
    <dbReference type="NCBI Taxonomy" id="408172"/>
    <lineage>
        <taxon>unclassified sequences</taxon>
        <taxon>metagenomes</taxon>
        <taxon>ecological metagenomes</taxon>
    </lineage>
</organism>
<dbReference type="SUPFAM" id="SSF52833">
    <property type="entry name" value="Thioredoxin-like"/>
    <property type="match status" value="1"/>
</dbReference>
<dbReference type="Gene3D" id="3.40.30.10">
    <property type="entry name" value="Glutaredoxin"/>
    <property type="match status" value="1"/>
</dbReference>